<gene>
    <name evidence="2" type="ORF">BRX40_07380</name>
    <name evidence="3" type="ORF">CA257_15810</name>
    <name evidence="4" type="ORF">DAH66_15755</name>
</gene>
<dbReference type="KEGG" id="skr:BRX40_07380"/>
<dbReference type="EMBL" id="QQWO01000014">
    <property type="protein sequence ID" value="RSV00984.1"/>
    <property type="molecule type" value="Genomic_DNA"/>
</dbReference>
<reference evidence="3 6" key="3">
    <citation type="submission" date="2018-07" db="EMBL/GenBank/DDBJ databases">
        <title>Genomic and Epidemiologic Investigation of an Indolent Hospital Outbreak.</title>
        <authorList>
            <person name="Johnson R.C."/>
            <person name="Deming C."/>
            <person name="Conlan S."/>
            <person name="Zellmer C.J."/>
            <person name="Michelin A.V."/>
            <person name="Lee-Lin S."/>
            <person name="Thomas P.J."/>
            <person name="Park M."/>
            <person name="Weingarten R.A."/>
            <person name="Less J."/>
            <person name="Dekker J.P."/>
            <person name="Frank K.M."/>
            <person name="Musser K.A."/>
            <person name="Mcquiston J.R."/>
            <person name="Henderson D.K."/>
            <person name="Lau A.F."/>
            <person name="Palmore T.N."/>
            <person name="Segre J.A."/>
        </authorList>
    </citation>
    <scope>NUCLEOTIDE SEQUENCE [LARGE SCALE GENOMIC DNA]</scope>
    <source>
        <strain evidence="4">SK-CDC1_0717</strain>
        <strain evidence="3 6">SK-NIH.Env10_0317</strain>
    </source>
</reference>
<accession>A0A1L6JG59</accession>
<evidence type="ECO:0000313" key="3">
    <source>
        <dbReference type="EMBL" id="RSV00984.1"/>
    </source>
</evidence>
<keyword evidence="1" id="KW-1133">Transmembrane helix</keyword>
<reference evidence="7" key="4">
    <citation type="submission" date="2018-07" db="EMBL/GenBank/DDBJ databases">
        <title>Genomic and Epidemiologic Investigation of an Indolent Hospital Outbreak.</title>
        <authorList>
            <person name="Johnson R.C."/>
            <person name="Deming C."/>
            <person name="Conlan S."/>
            <person name="Zellmer C.J."/>
            <person name="Michelin A.V."/>
            <person name="Lee-Lin S.-Q."/>
            <person name="Thomas P.J."/>
            <person name="Park M."/>
            <person name="Weingarten R.A."/>
            <person name="Less J."/>
            <person name="Dekker J.P."/>
            <person name="Frank K.M."/>
            <person name="Musser K.A."/>
            <person name="Mcquiston J.R."/>
            <person name="Henderson D.K."/>
            <person name="Lau A.F."/>
            <person name="Palmore T.N."/>
            <person name="Segre J.A."/>
        </authorList>
    </citation>
    <scope>NUCLEOTIDE SEQUENCE [LARGE SCALE GENOMIC DNA]</scope>
    <source>
        <strain evidence="7">SK-CDC1_0717</strain>
    </source>
</reference>
<dbReference type="EMBL" id="CP018820">
    <property type="protein sequence ID" value="APR54878.1"/>
    <property type="molecule type" value="Genomic_DNA"/>
</dbReference>
<feature type="transmembrane region" description="Helical" evidence="1">
    <location>
        <begin position="20"/>
        <end position="45"/>
    </location>
</feature>
<feature type="transmembrane region" description="Helical" evidence="1">
    <location>
        <begin position="84"/>
        <end position="102"/>
    </location>
</feature>
<evidence type="ECO:0000313" key="2">
    <source>
        <dbReference type="EMBL" id="APR54878.1"/>
    </source>
</evidence>
<feature type="transmembrane region" description="Helical" evidence="1">
    <location>
        <begin position="51"/>
        <end position="72"/>
    </location>
</feature>
<dbReference type="STRING" id="93064.BRX40_07380"/>
<dbReference type="OrthoDB" id="6078385at2"/>
<dbReference type="GO" id="GO:0016020">
    <property type="term" value="C:membrane"/>
    <property type="evidence" value="ECO:0007669"/>
    <property type="project" value="InterPro"/>
</dbReference>
<evidence type="ECO:0000256" key="1">
    <source>
        <dbReference type="SAM" id="Phobius"/>
    </source>
</evidence>
<dbReference type="EMBL" id="QQYZ01000016">
    <property type="protein sequence ID" value="RSY80663.1"/>
    <property type="molecule type" value="Genomic_DNA"/>
</dbReference>
<protein>
    <submittedName>
        <fullName evidence="3">MerC domain-containing protein</fullName>
    </submittedName>
</protein>
<feature type="transmembrane region" description="Helical" evidence="1">
    <location>
        <begin position="108"/>
        <end position="125"/>
    </location>
</feature>
<keyword evidence="1" id="KW-0472">Membrane</keyword>
<keyword evidence="1" id="KW-0812">Transmembrane</keyword>
<evidence type="ECO:0000313" key="7">
    <source>
        <dbReference type="Proteomes" id="UP000287746"/>
    </source>
</evidence>
<reference evidence="2" key="1">
    <citation type="submission" date="2016-12" db="EMBL/GenBank/DDBJ databases">
        <title>Whole genome sequencing of Sphingomonas koreensis.</title>
        <authorList>
            <person name="Conlan S."/>
            <person name="Thomas P.J."/>
            <person name="Mullikin J."/>
            <person name="Palmore T.N."/>
            <person name="Frank K.M."/>
            <person name="Segre J.A."/>
        </authorList>
    </citation>
    <scope>NUCLEOTIDE SEQUENCE</scope>
    <source>
        <strain evidence="2">ABOJV</strain>
    </source>
</reference>
<dbReference type="Proteomes" id="UP000286681">
    <property type="component" value="Unassembled WGS sequence"/>
</dbReference>
<dbReference type="Pfam" id="PF03203">
    <property type="entry name" value="MerC"/>
    <property type="match status" value="1"/>
</dbReference>
<organism evidence="2 5">
    <name type="scientific">Sphingomonas koreensis</name>
    <dbReference type="NCBI Taxonomy" id="93064"/>
    <lineage>
        <taxon>Bacteria</taxon>
        <taxon>Pseudomonadati</taxon>
        <taxon>Pseudomonadota</taxon>
        <taxon>Alphaproteobacteria</taxon>
        <taxon>Sphingomonadales</taxon>
        <taxon>Sphingomonadaceae</taxon>
        <taxon>Sphingomonas</taxon>
    </lineage>
</organism>
<dbReference type="GO" id="GO:0015097">
    <property type="term" value="F:mercury ion transmembrane transporter activity"/>
    <property type="evidence" value="ECO:0007669"/>
    <property type="project" value="InterPro"/>
</dbReference>
<dbReference type="Proteomes" id="UP000185161">
    <property type="component" value="Chromosome"/>
</dbReference>
<reference evidence="5" key="2">
    <citation type="submission" date="2016-12" db="EMBL/GenBank/DDBJ databases">
        <title>Whole genome sequencing of Sphingomonas sp. ABOJV.</title>
        <authorList>
            <person name="Conlan S."/>
            <person name="Thomas P.J."/>
            <person name="Mullikin J."/>
            <person name="Palmore T.N."/>
            <person name="Frank K.M."/>
            <person name="Segre J.A."/>
        </authorList>
    </citation>
    <scope>NUCLEOTIDE SEQUENCE [LARGE SCALE GENOMIC DNA]</scope>
    <source>
        <strain evidence="5">ABOJV</strain>
    </source>
</reference>
<dbReference type="Proteomes" id="UP000287746">
    <property type="component" value="Unassembled WGS sequence"/>
</dbReference>
<dbReference type="InterPro" id="IPR004891">
    <property type="entry name" value="Mercury-R_MerC"/>
</dbReference>
<dbReference type="AlphaFoldDB" id="A0A1L6JG59"/>
<evidence type="ECO:0000313" key="6">
    <source>
        <dbReference type="Proteomes" id="UP000286681"/>
    </source>
</evidence>
<keyword evidence="5" id="KW-1185">Reference proteome</keyword>
<proteinExistence type="predicted"/>
<name>A0A1L6JG59_9SPHN</name>
<evidence type="ECO:0000313" key="5">
    <source>
        <dbReference type="Proteomes" id="UP000185161"/>
    </source>
</evidence>
<evidence type="ECO:0000313" key="4">
    <source>
        <dbReference type="EMBL" id="RSY80663.1"/>
    </source>
</evidence>
<sequence>MPRMAHALAPRFWEQVDSRFDRFAIGLSSLCLAHCVASTVLLALASAAGAFLHPAIHEIGLVLAILFGLVALGRGIWKHGYMMPSAVGAFGLGMMAGALTLPHGGQEILWTVIGVAILALGHDLNRRATY</sequence>